<comment type="cofactor">
    <cofactor evidence="1 9">
        <name>pyridoxal 5'-phosphate</name>
        <dbReference type="ChEBI" id="CHEBI:597326"/>
    </cofactor>
</comment>
<feature type="modified residue" description="N6-(pyridoxal phosphate)lysine" evidence="9">
    <location>
        <position position="240"/>
    </location>
</feature>
<evidence type="ECO:0000256" key="8">
    <source>
        <dbReference type="ARBA" id="ARBA00047481"/>
    </source>
</evidence>
<dbReference type="Gene3D" id="3.40.640.10">
    <property type="entry name" value="Type I PLP-dependent aspartate aminotransferase-like (Major domain)"/>
    <property type="match status" value="1"/>
</dbReference>
<dbReference type="SUPFAM" id="SSF53383">
    <property type="entry name" value="PLP-dependent transferases"/>
    <property type="match status" value="1"/>
</dbReference>
<comment type="catalytic activity">
    <reaction evidence="8 9">
        <text>L-histidinol phosphate + 2-oxoglutarate = 3-(imidazol-4-yl)-2-oxopropyl phosphate + L-glutamate</text>
        <dbReference type="Rhea" id="RHEA:23744"/>
        <dbReference type="ChEBI" id="CHEBI:16810"/>
        <dbReference type="ChEBI" id="CHEBI:29985"/>
        <dbReference type="ChEBI" id="CHEBI:57766"/>
        <dbReference type="ChEBI" id="CHEBI:57980"/>
        <dbReference type="EC" id="2.6.1.9"/>
    </reaction>
</comment>
<dbReference type="InterPro" id="IPR015422">
    <property type="entry name" value="PyrdxlP-dep_Trfase_small"/>
</dbReference>
<sequence length="377" mass="41600">MPLYEDFGLLPGSQLIMALHVHPDIRSLRPYVPGKPIDELQRELGLTRVIKLASNENPLGASPKALAALTGAQDLLHRYPDGGAYQLRQSLADRWKVEREQVILGNGSDEILGLLARTFLTPGDEAIMADHTFVIYKMEVTAVHGKPVVVPLVDWTHDLESMVRAVTPRTRLLFLCNPNNPTGTMVSAGAVDRLMANVPDDVIVVFDEAYFEYVRNPQFPDAMAYVKQGRNAIVLRTFSKIYGLAGLRIGYGISTTEVIDFLNRVRPPFNANSLAQKAALAALSDDEHVAKSRTVNEAGMAQMEHGLRALGMAPIPSETNFLYFDAKQDGRLVFDALLRKGIIVRHIEGTMIRVTIGQPDENVAFLQALEKVLHGGR</sequence>
<accession>A0A0S4LFZ2</accession>
<evidence type="ECO:0000259" key="10">
    <source>
        <dbReference type="Pfam" id="PF00155"/>
    </source>
</evidence>
<dbReference type="Proteomes" id="UP000198736">
    <property type="component" value="Unassembled WGS sequence"/>
</dbReference>
<dbReference type="NCBIfam" id="TIGR01141">
    <property type="entry name" value="hisC"/>
    <property type="match status" value="1"/>
</dbReference>
<keyword evidence="5 9" id="KW-0032">Aminotransferase</keyword>
<comment type="subunit">
    <text evidence="4 9">Homodimer.</text>
</comment>
<comment type="similarity">
    <text evidence="3 9">Belongs to the class-II pyridoxal-phosphate-dependent aminotransferase family. Histidinol-phosphate aminotransferase subfamily.</text>
</comment>
<dbReference type="CDD" id="cd00609">
    <property type="entry name" value="AAT_like"/>
    <property type="match status" value="1"/>
</dbReference>
<keyword evidence="9" id="KW-0368">Histidine biosynthesis</keyword>
<dbReference type="EC" id="2.6.1.9" evidence="9"/>
<dbReference type="InterPro" id="IPR050106">
    <property type="entry name" value="HistidinolP_aminotransfase"/>
</dbReference>
<evidence type="ECO:0000256" key="1">
    <source>
        <dbReference type="ARBA" id="ARBA00001933"/>
    </source>
</evidence>
<keyword evidence="12" id="KW-1185">Reference proteome</keyword>
<dbReference type="GO" id="GO:0030170">
    <property type="term" value="F:pyridoxal phosphate binding"/>
    <property type="evidence" value="ECO:0007669"/>
    <property type="project" value="InterPro"/>
</dbReference>
<dbReference type="Gene3D" id="3.90.1150.10">
    <property type="entry name" value="Aspartate Aminotransferase, domain 1"/>
    <property type="match status" value="1"/>
</dbReference>
<dbReference type="Pfam" id="PF00155">
    <property type="entry name" value="Aminotran_1_2"/>
    <property type="match status" value="1"/>
</dbReference>
<evidence type="ECO:0000256" key="2">
    <source>
        <dbReference type="ARBA" id="ARBA00005011"/>
    </source>
</evidence>
<keyword evidence="9" id="KW-0028">Amino-acid biosynthesis</keyword>
<dbReference type="InterPro" id="IPR015421">
    <property type="entry name" value="PyrdxlP-dep_Trfase_major"/>
</dbReference>
<evidence type="ECO:0000313" key="11">
    <source>
        <dbReference type="EMBL" id="CUS35626.1"/>
    </source>
</evidence>
<dbReference type="GO" id="GO:0000105">
    <property type="term" value="P:L-histidine biosynthetic process"/>
    <property type="evidence" value="ECO:0007669"/>
    <property type="project" value="UniProtKB-UniRule"/>
</dbReference>
<gene>
    <name evidence="9 11" type="primary">hisC</name>
    <name evidence="11" type="ORF">COMA2_20364</name>
</gene>
<dbReference type="HAMAP" id="MF_01023">
    <property type="entry name" value="HisC_aminotrans_2"/>
    <property type="match status" value="1"/>
</dbReference>
<dbReference type="PANTHER" id="PTHR43643:SF3">
    <property type="entry name" value="HISTIDINOL-PHOSPHATE AMINOTRANSFERASE"/>
    <property type="match status" value="1"/>
</dbReference>
<dbReference type="UniPathway" id="UPA00031">
    <property type="reaction ID" value="UER00012"/>
</dbReference>
<evidence type="ECO:0000256" key="7">
    <source>
        <dbReference type="ARBA" id="ARBA00022898"/>
    </source>
</evidence>
<dbReference type="InterPro" id="IPR005861">
    <property type="entry name" value="HisP_aminotrans"/>
</dbReference>
<organism evidence="11 12">
    <name type="scientific">Candidatus Nitrospira nitrificans</name>
    <dbReference type="NCBI Taxonomy" id="1742973"/>
    <lineage>
        <taxon>Bacteria</taxon>
        <taxon>Pseudomonadati</taxon>
        <taxon>Nitrospirota</taxon>
        <taxon>Nitrospiria</taxon>
        <taxon>Nitrospirales</taxon>
        <taxon>Nitrospiraceae</taxon>
        <taxon>Nitrospira</taxon>
    </lineage>
</organism>
<evidence type="ECO:0000313" key="12">
    <source>
        <dbReference type="Proteomes" id="UP000198736"/>
    </source>
</evidence>
<dbReference type="GO" id="GO:0004400">
    <property type="term" value="F:histidinol-phosphate transaminase activity"/>
    <property type="evidence" value="ECO:0007669"/>
    <property type="project" value="UniProtKB-UniRule"/>
</dbReference>
<protein>
    <recommendedName>
        <fullName evidence="9">Histidinol-phosphate aminotransferase</fullName>
        <ecNumber evidence="9">2.6.1.9</ecNumber>
    </recommendedName>
    <alternativeName>
        <fullName evidence="9">Imidazole acetol-phosphate transaminase</fullName>
    </alternativeName>
</protein>
<keyword evidence="6 9" id="KW-0808">Transferase</keyword>
<evidence type="ECO:0000256" key="9">
    <source>
        <dbReference type="HAMAP-Rule" id="MF_01023"/>
    </source>
</evidence>
<dbReference type="InterPro" id="IPR004839">
    <property type="entry name" value="Aminotransferase_I/II_large"/>
</dbReference>
<dbReference type="STRING" id="1742973.COMA2_20364"/>
<evidence type="ECO:0000256" key="5">
    <source>
        <dbReference type="ARBA" id="ARBA00022576"/>
    </source>
</evidence>
<comment type="pathway">
    <text evidence="2 9">Amino-acid biosynthesis; L-histidine biosynthesis; L-histidine from 5-phospho-alpha-D-ribose 1-diphosphate: step 7/9.</text>
</comment>
<name>A0A0S4LFZ2_9BACT</name>
<dbReference type="EMBL" id="CZPZ01000012">
    <property type="protein sequence ID" value="CUS35626.1"/>
    <property type="molecule type" value="Genomic_DNA"/>
</dbReference>
<keyword evidence="7 9" id="KW-0663">Pyridoxal phosphate</keyword>
<dbReference type="PANTHER" id="PTHR43643">
    <property type="entry name" value="HISTIDINOL-PHOSPHATE AMINOTRANSFERASE 2"/>
    <property type="match status" value="1"/>
</dbReference>
<proteinExistence type="inferred from homology"/>
<evidence type="ECO:0000256" key="4">
    <source>
        <dbReference type="ARBA" id="ARBA00011738"/>
    </source>
</evidence>
<evidence type="ECO:0000256" key="6">
    <source>
        <dbReference type="ARBA" id="ARBA00022679"/>
    </source>
</evidence>
<feature type="domain" description="Aminotransferase class I/classII large" evidence="10">
    <location>
        <begin position="48"/>
        <end position="363"/>
    </location>
</feature>
<dbReference type="InterPro" id="IPR015424">
    <property type="entry name" value="PyrdxlP-dep_Trfase"/>
</dbReference>
<evidence type="ECO:0000256" key="3">
    <source>
        <dbReference type="ARBA" id="ARBA00007970"/>
    </source>
</evidence>
<dbReference type="AlphaFoldDB" id="A0A0S4LFZ2"/>
<reference evidence="12" key="1">
    <citation type="submission" date="2015-10" db="EMBL/GenBank/DDBJ databases">
        <authorList>
            <person name="Luecker S."/>
            <person name="Luecker S."/>
        </authorList>
    </citation>
    <scope>NUCLEOTIDE SEQUENCE [LARGE SCALE GENOMIC DNA]</scope>
</reference>